<accession>A0AAW3WIM5</accession>
<dbReference type="InterPro" id="IPR052047">
    <property type="entry name" value="GH94_Enzymes"/>
</dbReference>
<protein>
    <submittedName>
        <fullName evidence="2">Glycosyl transferase</fullName>
    </submittedName>
</protein>
<dbReference type="Proteomes" id="UP001194098">
    <property type="component" value="Unassembled WGS sequence"/>
</dbReference>
<name>A0AAW3WIM5_CLOBE</name>
<gene>
    <name evidence="2" type="ORF">HGI39_28955</name>
</gene>
<dbReference type="CDD" id="cd11753">
    <property type="entry name" value="GH94N_ChvB_NdvB_2_like"/>
    <property type="match status" value="1"/>
</dbReference>
<organism evidence="2 3">
    <name type="scientific">Clostridium beijerinckii</name>
    <name type="common">Clostridium MP</name>
    <dbReference type="NCBI Taxonomy" id="1520"/>
    <lineage>
        <taxon>Bacteria</taxon>
        <taxon>Bacillati</taxon>
        <taxon>Bacillota</taxon>
        <taxon>Clostridia</taxon>
        <taxon>Eubacteriales</taxon>
        <taxon>Clostridiaceae</taxon>
        <taxon>Clostridium</taxon>
    </lineage>
</organism>
<feature type="non-terminal residue" evidence="2">
    <location>
        <position position="1"/>
    </location>
</feature>
<dbReference type="AlphaFoldDB" id="A0AAW3WIM5"/>
<dbReference type="PANTHER" id="PTHR37469:SF2">
    <property type="entry name" value="CELLOBIONIC ACID PHOSPHORYLASE"/>
    <property type="match status" value="1"/>
</dbReference>
<dbReference type="GO" id="GO:0005975">
    <property type="term" value="P:carbohydrate metabolic process"/>
    <property type="evidence" value="ECO:0007669"/>
    <property type="project" value="InterPro"/>
</dbReference>
<sequence>LLLCNGEYSSMITVSGSGYSKKNDTMLYRWKGNSTSDDSGMFFYIKNLNSNDYWSSTYEPCKDSGEKYLVELNLDKAKFSRRDGNIETVTEVAVSTEENFEVRKLILKNNGDKGRSIEITSYMEITLATFSADIVHPAFSNLFIQTEYDKEEDILVGSRRPRVKDGKVPYIFHKAVVKGELEGGISYETSRINFIGRNRELKNPQAMDNDKALDNTVGTVLDPIMSVRVRVRLEPNSKREIFYITGICDSKEQVLNLCREYKNPGKLDKVFEGYSTATQLELKNLGIRSGMANIFQSVASNIFFLSNSRKNREEYIKNISKHQKDLWPYGISGDLPIAMLIIEAEEDMHLVFN</sequence>
<dbReference type="SUPFAM" id="SSF74650">
    <property type="entry name" value="Galactose mutarotase-like"/>
    <property type="match status" value="1"/>
</dbReference>
<comment type="caution">
    <text evidence="2">The sequence shown here is derived from an EMBL/GenBank/DDBJ whole genome shotgun (WGS) entry which is preliminary data.</text>
</comment>
<dbReference type="InterPro" id="IPR011013">
    <property type="entry name" value="Gal_mutarotase_sf_dom"/>
</dbReference>
<evidence type="ECO:0000313" key="2">
    <source>
        <dbReference type="EMBL" id="MBC2478621.1"/>
    </source>
</evidence>
<keyword evidence="2" id="KW-0808">Transferase</keyword>
<reference evidence="2" key="1">
    <citation type="submission" date="2020-04" db="EMBL/GenBank/DDBJ databases">
        <authorList>
            <person name="Brown S."/>
        </authorList>
    </citation>
    <scope>NUCLEOTIDE SEQUENCE</scope>
    <source>
        <strain evidence="2">DJ015</strain>
    </source>
</reference>
<dbReference type="Gene3D" id="2.70.98.40">
    <property type="entry name" value="Glycoside hydrolase, family 65, N-terminal domain"/>
    <property type="match status" value="1"/>
</dbReference>
<dbReference type="Pfam" id="PF06165">
    <property type="entry name" value="GH94_b-supersand"/>
    <property type="match status" value="1"/>
</dbReference>
<dbReference type="PANTHER" id="PTHR37469">
    <property type="entry name" value="CELLOBIONIC ACID PHOSPHORYLASE-RELATED"/>
    <property type="match status" value="1"/>
</dbReference>
<evidence type="ECO:0000313" key="3">
    <source>
        <dbReference type="Proteomes" id="UP001194098"/>
    </source>
</evidence>
<feature type="domain" description="Glycosyl hydrolase 94 supersandwich" evidence="1">
    <location>
        <begin position="2"/>
        <end position="264"/>
    </location>
</feature>
<dbReference type="InterPro" id="IPR010383">
    <property type="entry name" value="Glyco_hydrolase_94_b-supersand"/>
</dbReference>
<dbReference type="InterPro" id="IPR037018">
    <property type="entry name" value="GH65_N"/>
</dbReference>
<proteinExistence type="predicted"/>
<dbReference type="GO" id="GO:0016740">
    <property type="term" value="F:transferase activity"/>
    <property type="evidence" value="ECO:0007669"/>
    <property type="project" value="UniProtKB-KW"/>
</dbReference>
<dbReference type="InterPro" id="IPR037820">
    <property type="entry name" value="GH94N_NdvB"/>
</dbReference>
<evidence type="ECO:0000259" key="1">
    <source>
        <dbReference type="Pfam" id="PF06165"/>
    </source>
</evidence>
<reference evidence="2" key="2">
    <citation type="journal article" date="2022" name="Nat. Biotechnol.">
        <title>Carbon-negative production of acetone and isopropanol by gas fermentation at industrial pilot scale.</title>
        <authorList>
            <person name="Liew F.E."/>
            <person name="Nogle R."/>
            <person name="Abdalla T."/>
            <person name="Rasor B.J."/>
            <person name="Canter C."/>
            <person name="Jensen R.O."/>
            <person name="Wang L."/>
            <person name="Strutz J."/>
            <person name="Chirania P."/>
            <person name="De Tissera S."/>
            <person name="Mueller A.P."/>
            <person name="Ruan Z."/>
            <person name="Gao A."/>
            <person name="Tran L."/>
            <person name="Engle N.L."/>
            <person name="Bromley J.C."/>
            <person name="Daniell J."/>
            <person name="Conrado R."/>
            <person name="Tschaplinski T.J."/>
            <person name="Giannone R.J."/>
            <person name="Hettich R.L."/>
            <person name="Karim A.S."/>
            <person name="Simpson S.D."/>
            <person name="Brown S.D."/>
            <person name="Leang C."/>
            <person name="Jewett M.C."/>
            <person name="Kopke M."/>
        </authorList>
    </citation>
    <scope>NUCLEOTIDE SEQUENCE</scope>
    <source>
        <strain evidence="2">DJ015</strain>
    </source>
</reference>
<dbReference type="EMBL" id="JABAGV010000600">
    <property type="protein sequence ID" value="MBC2478621.1"/>
    <property type="molecule type" value="Genomic_DNA"/>
</dbReference>
<dbReference type="GO" id="GO:0030246">
    <property type="term" value="F:carbohydrate binding"/>
    <property type="evidence" value="ECO:0007669"/>
    <property type="project" value="InterPro"/>
</dbReference>
<feature type="non-terminal residue" evidence="2">
    <location>
        <position position="353"/>
    </location>
</feature>